<feature type="signal peptide" evidence="3">
    <location>
        <begin position="1"/>
        <end position="22"/>
    </location>
</feature>
<name>A0A158G7S8_CABCO</name>
<dbReference type="PANTHER" id="PTHR30483">
    <property type="entry name" value="LEUCINE-SPECIFIC-BINDING PROTEIN"/>
    <property type="match status" value="1"/>
</dbReference>
<reference evidence="6" key="1">
    <citation type="submission" date="2016-01" db="EMBL/GenBank/DDBJ databases">
        <authorList>
            <person name="Peeters C."/>
        </authorList>
    </citation>
    <scope>NUCLEOTIDE SEQUENCE [LARGE SCALE GENOMIC DNA]</scope>
</reference>
<evidence type="ECO:0000256" key="1">
    <source>
        <dbReference type="ARBA" id="ARBA00010062"/>
    </source>
</evidence>
<dbReference type="Gene3D" id="3.40.50.2300">
    <property type="match status" value="2"/>
</dbReference>
<dbReference type="InterPro" id="IPR051010">
    <property type="entry name" value="BCAA_transport"/>
</dbReference>
<feature type="domain" description="Leucine-binding protein" evidence="4">
    <location>
        <begin position="28"/>
        <end position="364"/>
    </location>
</feature>
<dbReference type="AlphaFoldDB" id="A0A158G7S8"/>
<protein>
    <submittedName>
        <fullName evidence="5">Extracellular ligand-binding receptor</fullName>
    </submittedName>
</protein>
<evidence type="ECO:0000256" key="3">
    <source>
        <dbReference type="SAM" id="SignalP"/>
    </source>
</evidence>
<dbReference type="Proteomes" id="UP000054740">
    <property type="component" value="Unassembled WGS sequence"/>
</dbReference>
<evidence type="ECO:0000256" key="2">
    <source>
        <dbReference type="ARBA" id="ARBA00022729"/>
    </source>
</evidence>
<accession>A0A158G7S8</accession>
<dbReference type="EMBL" id="FCNY02000003">
    <property type="protein sequence ID" value="SAL28116.1"/>
    <property type="molecule type" value="Genomic_DNA"/>
</dbReference>
<keyword evidence="5" id="KW-0675">Receptor</keyword>
<keyword evidence="2 3" id="KW-0732">Signal</keyword>
<dbReference type="SUPFAM" id="SSF53822">
    <property type="entry name" value="Periplasmic binding protein-like I"/>
    <property type="match status" value="1"/>
</dbReference>
<dbReference type="Pfam" id="PF13458">
    <property type="entry name" value="Peripla_BP_6"/>
    <property type="match status" value="1"/>
</dbReference>
<dbReference type="CDD" id="cd06327">
    <property type="entry name" value="PBP1_SBP-like"/>
    <property type="match status" value="1"/>
</dbReference>
<feature type="chain" id="PRO_5011114678" evidence="3">
    <location>
        <begin position="23"/>
        <end position="403"/>
    </location>
</feature>
<comment type="similarity">
    <text evidence="1">Belongs to the leucine-binding protein family.</text>
</comment>
<dbReference type="RefSeq" id="WP_053571353.1">
    <property type="nucleotide sequence ID" value="NZ_FCNY02000003.1"/>
</dbReference>
<evidence type="ECO:0000313" key="6">
    <source>
        <dbReference type="Proteomes" id="UP000054740"/>
    </source>
</evidence>
<organism evidence="5 6">
    <name type="scientific">Caballeronia cordobensis</name>
    <name type="common">Burkholderia cordobensis</name>
    <dbReference type="NCBI Taxonomy" id="1353886"/>
    <lineage>
        <taxon>Bacteria</taxon>
        <taxon>Pseudomonadati</taxon>
        <taxon>Pseudomonadota</taxon>
        <taxon>Betaproteobacteria</taxon>
        <taxon>Burkholderiales</taxon>
        <taxon>Burkholderiaceae</taxon>
        <taxon>Caballeronia</taxon>
    </lineage>
</organism>
<proteinExistence type="inferred from homology"/>
<dbReference type="InterPro" id="IPR028082">
    <property type="entry name" value="Peripla_BP_I"/>
</dbReference>
<sequence length="403" mass="43170">MLKPVVAIAAFILFVILTNAAAQTSDKTVKVGVLTDMSSTYADLSGKGSVLAAKMAVEDFGSKVLGNPIELVSGDHQQKADVAASLAREWYERQGVDVIVDLPNSGIALAVQNIAKNLGRISIISSGSADVATNKECSPTGAMWTYDNYSSGRVLTSEVKPGSTWFFLTVDSVGGTLLQKSAESFIQAAQGKVVGTVRFPSNAADMSSFLLKAQASKAQYIAMAGAGTDTVKLVHQAREFGVTDGGQKLVGLVVFLTDLKAMGLDDAQGLTYSTGFFPNQSPEALAWSKRFQARNNGAMPNDSQAGVYSAVLHYLKAVQAANSKDAKTVMARMREMPVNDMFARNGKLREDGRMVHDMYLVQVKKPSESSNPWDLLQLVRVVPGDQAFRPLSKSECPLLSQNK</sequence>
<keyword evidence="6" id="KW-1185">Reference proteome</keyword>
<gene>
    <name evidence="5" type="ORF">AWB70_01670</name>
</gene>
<evidence type="ECO:0000259" key="4">
    <source>
        <dbReference type="Pfam" id="PF13458"/>
    </source>
</evidence>
<dbReference type="InterPro" id="IPR028081">
    <property type="entry name" value="Leu-bd"/>
</dbReference>
<evidence type="ECO:0000313" key="5">
    <source>
        <dbReference type="EMBL" id="SAL28116.1"/>
    </source>
</evidence>
<dbReference type="PANTHER" id="PTHR30483:SF6">
    <property type="entry name" value="PERIPLASMIC BINDING PROTEIN OF ABC TRANSPORTER FOR NATURAL AMINO ACIDS"/>
    <property type="match status" value="1"/>
</dbReference>